<dbReference type="Proteomes" id="UP000823964">
    <property type="component" value="Unassembled WGS sequence"/>
</dbReference>
<dbReference type="InterPro" id="IPR036944">
    <property type="entry name" value="PPIase_FKBP_N_sf"/>
</dbReference>
<dbReference type="Pfam" id="PF01346">
    <property type="entry name" value="FKBP_N"/>
    <property type="match status" value="1"/>
</dbReference>
<dbReference type="PANTHER" id="PTHR43811:SF57">
    <property type="entry name" value="FKBP-TYPE PEPTIDYL-PROLYL CIS-TRANS ISOMERASE FKPA-RELATED"/>
    <property type="match status" value="1"/>
</dbReference>
<feature type="compositionally biased region" description="Polar residues" evidence="7">
    <location>
        <begin position="364"/>
        <end position="384"/>
    </location>
</feature>
<feature type="region of interest" description="Disordered" evidence="7">
    <location>
        <begin position="360"/>
        <end position="390"/>
    </location>
</feature>
<dbReference type="InterPro" id="IPR046357">
    <property type="entry name" value="PPIase_dom_sf"/>
</dbReference>
<dbReference type="GO" id="GO:0006457">
    <property type="term" value="P:protein folding"/>
    <property type="evidence" value="ECO:0007669"/>
    <property type="project" value="InterPro"/>
</dbReference>
<evidence type="ECO:0000256" key="3">
    <source>
        <dbReference type="ARBA" id="ARBA00013194"/>
    </source>
</evidence>
<keyword evidence="5 6" id="KW-0413">Isomerase</keyword>
<dbReference type="InterPro" id="IPR001179">
    <property type="entry name" value="PPIase_FKBP_dom"/>
</dbReference>
<feature type="domain" description="PPIase FKBP-type" evidence="8">
    <location>
        <begin position="271"/>
        <end position="355"/>
    </location>
</feature>
<protein>
    <recommendedName>
        <fullName evidence="3 6">peptidylprolyl isomerase</fullName>
        <ecNumber evidence="3 6">5.2.1.8</ecNumber>
    </recommendedName>
</protein>
<reference evidence="9" key="1">
    <citation type="journal article" date="2021" name="PeerJ">
        <title>Extensive microbial diversity within the chicken gut microbiome revealed by metagenomics and culture.</title>
        <authorList>
            <person name="Gilroy R."/>
            <person name="Ravi A."/>
            <person name="Getino M."/>
            <person name="Pursley I."/>
            <person name="Horton D.L."/>
            <person name="Alikhan N.F."/>
            <person name="Baker D."/>
            <person name="Gharbi K."/>
            <person name="Hall N."/>
            <person name="Watson M."/>
            <person name="Adriaenssens E.M."/>
            <person name="Foster-Nyarko E."/>
            <person name="Jarju S."/>
            <person name="Secka A."/>
            <person name="Antonio M."/>
            <person name="Oren A."/>
            <person name="Chaudhuri R.R."/>
            <person name="La Ragione R."/>
            <person name="Hildebrand F."/>
            <person name="Pallen M.J."/>
        </authorList>
    </citation>
    <scope>NUCLEOTIDE SEQUENCE</scope>
    <source>
        <strain evidence="9">14975</strain>
    </source>
</reference>
<evidence type="ECO:0000256" key="6">
    <source>
        <dbReference type="PROSITE-ProRule" id="PRU00277"/>
    </source>
</evidence>
<evidence type="ECO:0000256" key="5">
    <source>
        <dbReference type="ARBA" id="ARBA00023235"/>
    </source>
</evidence>
<proteinExistence type="inferred from homology"/>
<dbReference type="AlphaFoldDB" id="A0A9D1V9Y2"/>
<dbReference type="Gene3D" id="3.10.50.40">
    <property type="match status" value="1"/>
</dbReference>
<comment type="similarity">
    <text evidence="2">Belongs to the FKBP-type PPIase family.</text>
</comment>
<evidence type="ECO:0000256" key="7">
    <source>
        <dbReference type="SAM" id="MobiDB-lite"/>
    </source>
</evidence>
<dbReference type="PROSITE" id="PS50059">
    <property type="entry name" value="FKBP_PPIASE"/>
    <property type="match status" value="1"/>
</dbReference>
<dbReference type="Gene3D" id="1.10.287.460">
    <property type="entry name" value="Peptidyl-prolyl cis-trans isomerase, FKBP-type, N-terminal domain"/>
    <property type="match status" value="1"/>
</dbReference>
<evidence type="ECO:0000256" key="2">
    <source>
        <dbReference type="ARBA" id="ARBA00006577"/>
    </source>
</evidence>
<organism evidence="9 10">
    <name type="scientific">Candidatus Akkermansia intestinigallinarum</name>
    <dbReference type="NCBI Taxonomy" id="2838431"/>
    <lineage>
        <taxon>Bacteria</taxon>
        <taxon>Pseudomonadati</taxon>
        <taxon>Verrucomicrobiota</taxon>
        <taxon>Verrucomicrobiia</taxon>
        <taxon>Verrucomicrobiales</taxon>
        <taxon>Akkermansiaceae</taxon>
        <taxon>Akkermansia</taxon>
    </lineage>
</organism>
<evidence type="ECO:0000313" key="9">
    <source>
        <dbReference type="EMBL" id="HIX19185.1"/>
    </source>
</evidence>
<keyword evidence="4 6" id="KW-0697">Rotamase</keyword>
<evidence type="ECO:0000313" key="10">
    <source>
        <dbReference type="Proteomes" id="UP000823964"/>
    </source>
</evidence>
<dbReference type="GO" id="GO:0003755">
    <property type="term" value="F:peptidyl-prolyl cis-trans isomerase activity"/>
    <property type="evidence" value="ECO:0007669"/>
    <property type="project" value="UniProtKB-KW"/>
</dbReference>
<dbReference type="EMBL" id="DXFQ01000014">
    <property type="protein sequence ID" value="HIX19185.1"/>
    <property type="molecule type" value="Genomic_DNA"/>
</dbReference>
<evidence type="ECO:0000256" key="4">
    <source>
        <dbReference type="ARBA" id="ARBA00023110"/>
    </source>
</evidence>
<dbReference type="SUPFAM" id="SSF54534">
    <property type="entry name" value="FKBP-like"/>
    <property type="match status" value="1"/>
</dbReference>
<gene>
    <name evidence="9" type="ORF">H9862_01115</name>
</gene>
<dbReference type="EC" id="5.2.1.8" evidence="3 6"/>
<evidence type="ECO:0000256" key="1">
    <source>
        <dbReference type="ARBA" id="ARBA00000971"/>
    </source>
</evidence>
<name>A0A9D1V9Y2_9BACT</name>
<dbReference type="InterPro" id="IPR000774">
    <property type="entry name" value="PPIase_FKBP_N"/>
</dbReference>
<sequence length="390" mass="42711">MGLSVFWDMLPMSSPQDDAALQQELAARESQKRLDQAVQKAKGIREDELFDFYSLMAGYKVGEALHRTYKGLRPEHLDEPVLLQGLREAFADTEPFGWELFGSPEANAAELAWVRSKGGELRALPKDLPAQDKALVEQVMRMAEQMNPEQAAREAHTNLGRLIWLHSFSLLPQASIKDLREPALLEGLRLGLSGKSPEIDALTLQAYGIATTWTIDARTRAMAEKNKTEGEAYLRRHAAEPGVVTTASGLQYRVLQPGGSERYDAERHGANPTCTISYEGRRVDGSCFDRTSEQSPVSFPINGVVPGFSEALKLMPVGAEWEVALPASLAYGDRAPALIGPNAVLIFRIRLHELLPSEQLKMESPSTAPQSAAETQAPAPQSSEGAARPN</sequence>
<evidence type="ECO:0000259" key="8">
    <source>
        <dbReference type="PROSITE" id="PS50059"/>
    </source>
</evidence>
<reference evidence="9" key="2">
    <citation type="submission" date="2021-04" db="EMBL/GenBank/DDBJ databases">
        <authorList>
            <person name="Gilroy R."/>
        </authorList>
    </citation>
    <scope>NUCLEOTIDE SEQUENCE</scope>
    <source>
        <strain evidence="9">14975</strain>
    </source>
</reference>
<dbReference type="PANTHER" id="PTHR43811">
    <property type="entry name" value="FKBP-TYPE PEPTIDYL-PROLYL CIS-TRANS ISOMERASE FKPA"/>
    <property type="match status" value="1"/>
</dbReference>
<comment type="caution">
    <text evidence="9">The sequence shown here is derived from an EMBL/GenBank/DDBJ whole genome shotgun (WGS) entry which is preliminary data.</text>
</comment>
<dbReference type="Pfam" id="PF00254">
    <property type="entry name" value="FKBP_C"/>
    <property type="match status" value="1"/>
</dbReference>
<comment type="catalytic activity">
    <reaction evidence="1 6">
        <text>[protein]-peptidylproline (omega=180) = [protein]-peptidylproline (omega=0)</text>
        <dbReference type="Rhea" id="RHEA:16237"/>
        <dbReference type="Rhea" id="RHEA-COMP:10747"/>
        <dbReference type="Rhea" id="RHEA-COMP:10748"/>
        <dbReference type="ChEBI" id="CHEBI:83833"/>
        <dbReference type="ChEBI" id="CHEBI:83834"/>
        <dbReference type="EC" id="5.2.1.8"/>
    </reaction>
</comment>
<accession>A0A9D1V9Y2</accession>